<feature type="transmembrane region" description="Helical" evidence="1">
    <location>
        <begin position="111"/>
        <end position="132"/>
    </location>
</feature>
<evidence type="ECO:0000313" key="3">
    <source>
        <dbReference type="Proteomes" id="UP000027178"/>
    </source>
</evidence>
<dbReference type="RefSeq" id="WP_035863252.1">
    <property type="nucleotide sequence ID" value="NZ_KK853997.1"/>
</dbReference>
<dbReference type="EMBL" id="JNBY01000087">
    <property type="protein sequence ID" value="KDN84995.1"/>
    <property type="molecule type" value="Genomic_DNA"/>
</dbReference>
<accession>A0A066Z499</accession>
<name>A0A066Z499_9ACTN</name>
<proteinExistence type="predicted"/>
<keyword evidence="3" id="KW-1185">Reference proteome</keyword>
<sequence length="441" mass="47236">MPELTPPLPAAPALTLAAADQWRAARVWRRLESRWPVLLPLLTGLLAVTVDDTPEHCGTWQPCTVPYGESAAPAVLLVELLVLLLRPRGSWAVPAAAGLALWFLPDALPGPWLPLVACAAHLGTAAALHRVAVGRRRARAQLATLMGPPVPYPWTLLGGDSPFDQPAAPRIRRLLAALLGAGAAVLLLAGVWQTEDGIRRAAEADEVRATVRTVHADGEGATAEYRLPHEDRTFTAEVTGPRTVGDQVPLLVDGTGWYRAADEWQDPAPWWLGTGAAGTLAVLLALSAHRTTRERRRTDEGAPAVRVRVRPDAGGDLEVLPLDGGDREAGLWRLRRVGAEVHYLPADREGPAEWLPCTGDEDDEEDEENTPDTLAEAAALVERTAAPVEALLYQGPDGGRRQLLVLRSPVAPHEWTAAYAAGHAARPGCAAATTCTRTTCW</sequence>
<evidence type="ECO:0000313" key="2">
    <source>
        <dbReference type="EMBL" id="KDN84995.1"/>
    </source>
</evidence>
<keyword evidence="1" id="KW-1133">Transmembrane helix</keyword>
<dbReference type="HOGENOM" id="CLU_620785_0_0_11"/>
<comment type="caution">
    <text evidence="2">The sequence shown here is derived from an EMBL/GenBank/DDBJ whole genome shotgun (WGS) entry which is preliminary data.</text>
</comment>
<feature type="transmembrane region" description="Helical" evidence="1">
    <location>
        <begin position="174"/>
        <end position="192"/>
    </location>
</feature>
<dbReference type="Proteomes" id="UP000027178">
    <property type="component" value="Unassembled WGS sequence"/>
</dbReference>
<organism evidence="2 3">
    <name type="scientific">Kitasatospora cheerisanensis KCTC 2395</name>
    <dbReference type="NCBI Taxonomy" id="1348663"/>
    <lineage>
        <taxon>Bacteria</taxon>
        <taxon>Bacillati</taxon>
        <taxon>Actinomycetota</taxon>
        <taxon>Actinomycetes</taxon>
        <taxon>Kitasatosporales</taxon>
        <taxon>Streptomycetaceae</taxon>
        <taxon>Kitasatospora</taxon>
    </lineage>
</organism>
<feature type="transmembrane region" description="Helical" evidence="1">
    <location>
        <begin position="268"/>
        <end position="288"/>
    </location>
</feature>
<keyword evidence="1" id="KW-0812">Transmembrane</keyword>
<protein>
    <submittedName>
        <fullName evidence="2">Uncharacterized protein</fullName>
    </submittedName>
</protein>
<dbReference type="AlphaFoldDB" id="A0A066Z499"/>
<keyword evidence="1" id="KW-0472">Membrane</keyword>
<gene>
    <name evidence="2" type="ORF">KCH_30940</name>
</gene>
<dbReference type="PATRIC" id="fig|1348663.4.peg.2972"/>
<reference evidence="2 3" key="1">
    <citation type="submission" date="2014-05" db="EMBL/GenBank/DDBJ databases">
        <title>Draft Genome Sequence of Kitasatospora cheerisanensis KCTC 2395.</title>
        <authorList>
            <person name="Nam D.H."/>
        </authorList>
    </citation>
    <scope>NUCLEOTIDE SEQUENCE [LARGE SCALE GENOMIC DNA]</scope>
    <source>
        <strain evidence="2 3">KCTC 2395</strain>
    </source>
</reference>
<evidence type="ECO:0000256" key="1">
    <source>
        <dbReference type="SAM" id="Phobius"/>
    </source>
</evidence>